<evidence type="ECO:0000259" key="1">
    <source>
        <dbReference type="Pfam" id="PF05368"/>
    </source>
</evidence>
<accession>A0ABU2KCH2</accession>
<dbReference type="RefSeq" id="WP_311346685.1">
    <property type="nucleotide sequence ID" value="NZ_JAVREI010000017.1"/>
</dbReference>
<proteinExistence type="predicted"/>
<dbReference type="PANTHER" id="PTHR47129:SF1">
    <property type="entry name" value="NMRA-LIKE DOMAIN-CONTAINING PROTEIN"/>
    <property type="match status" value="1"/>
</dbReference>
<sequence length="304" mass="32243">MMPQGEPAKDRTRTIAVTGATGAVGGRVAARLSAAGATLRLVVRDPSRAPRLPGADVVAVPGGYADGAGLRTALTGVDTLYLVSAAEAEDRLQQHLTAVEAAAAGVRRIVYTSFVGADRPEPTFTLVRHHSATEEAIRATGVRHTILRHSMYADFVPFFAVTEGDRAVIAAPAGEGRTGFVSRDDLADVGTAVLLRDDHELDGEALEVTGPEALTLAEAAAVLAEVTGRPAEYRRQTESQAWETRRPSGHPDWEIEGWVSSYLAIAAGELATVTDVVLRLTGHPARTVAEQLRAHPDDWAHLRG</sequence>
<organism evidence="2 3">
    <name type="scientific">Blastococcus goldschmidtiae</name>
    <dbReference type="NCBI Taxonomy" id="3075546"/>
    <lineage>
        <taxon>Bacteria</taxon>
        <taxon>Bacillati</taxon>
        <taxon>Actinomycetota</taxon>
        <taxon>Actinomycetes</taxon>
        <taxon>Geodermatophilales</taxon>
        <taxon>Geodermatophilaceae</taxon>
        <taxon>Blastococcus</taxon>
    </lineage>
</organism>
<dbReference type="EMBL" id="JAVREI010000017">
    <property type="protein sequence ID" value="MDT0277884.1"/>
    <property type="molecule type" value="Genomic_DNA"/>
</dbReference>
<dbReference type="InterPro" id="IPR036291">
    <property type="entry name" value="NAD(P)-bd_dom_sf"/>
</dbReference>
<keyword evidence="3" id="KW-1185">Reference proteome</keyword>
<gene>
    <name evidence="2" type="ORF">RM425_18445</name>
</gene>
<evidence type="ECO:0000313" key="2">
    <source>
        <dbReference type="EMBL" id="MDT0277884.1"/>
    </source>
</evidence>
<dbReference type="InterPro" id="IPR052718">
    <property type="entry name" value="NmrA-type_oxidoreductase"/>
</dbReference>
<dbReference type="Gene3D" id="3.40.50.720">
    <property type="entry name" value="NAD(P)-binding Rossmann-like Domain"/>
    <property type="match status" value="1"/>
</dbReference>
<dbReference type="SUPFAM" id="SSF51735">
    <property type="entry name" value="NAD(P)-binding Rossmann-fold domains"/>
    <property type="match status" value="1"/>
</dbReference>
<dbReference type="Pfam" id="PF05368">
    <property type="entry name" value="NmrA"/>
    <property type="match status" value="1"/>
</dbReference>
<dbReference type="Proteomes" id="UP001183222">
    <property type="component" value="Unassembled WGS sequence"/>
</dbReference>
<comment type="caution">
    <text evidence="2">The sequence shown here is derived from an EMBL/GenBank/DDBJ whole genome shotgun (WGS) entry which is preliminary data.</text>
</comment>
<reference evidence="3" key="1">
    <citation type="submission" date="2023-07" db="EMBL/GenBank/DDBJ databases">
        <title>30 novel species of actinomycetes from the DSMZ collection.</title>
        <authorList>
            <person name="Nouioui I."/>
        </authorList>
    </citation>
    <scope>NUCLEOTIDE SEQUENCE [LARGE SCALE GENOMIC DNA]</scope>
    <source>
        <strain evidence="3">DSM 46792</strain>
    </source>
</reference>
<name>A0ABU2KCH2_9ACTN</name>
<evidence type="ECO:0000313" key="3">
    <source>
        <dbReference type="Proteomes" id="UP001183222"/>
    </source>
</evidence>
<feature type="domain" description="NmrA-like" evidence="1">
    <location>
        <begin position="12"/>
        <end position="237"/>
    </location>
</feature>
<dbReference type="InterPro" id="IPR008030">
    <property type="entry name" value="NmrA-like"/>
</dbReference>
<dbReference type="Gene3D" id="3.90.25.10">
    <property type="entry name" value="UDP-galactose 4-epimerase, domain 1"/>
    <property type="match status" value="1"/>
</dbReference>
<dbReference type="PANTHER" id="PTHR47129">
    <property type="entry name" value="QUINONE OXIDOREDUCTASE 2"/>
    <property type="match status" value="1"/>
</dbReference>
<protein>
    <submittedName>
        <fullName evidence="2">NAD(P)H-binding protein</fullName>
    </submittedName>
</protein>